<dbReference type="InterPro" id="IPR020846">
    <property type="entry name" value="MFS_dom"/>
</dbReference>
<evidence type="ECO:0000256" key="6">
    <source>
        <dbReference type="ARBA" id="ARBA00022847"/>
    </source>
</evidence>
<dbReference type="PROSITE" id="PS00217">
    <property type="entry name" value="SUGAR_TRANSPORT_2"/>
    <property type="match status" value="1"/>
</dbReference>
<dbReference type="EMBL" id="LVLJ01001819">
    <property type="protein sequence ID" value="OAE27818.1"/>
    <property type="molecule type" value="Genomic_DNA"/>
</dbReference>
<dbReference type="InterPro" id="IPR003663">
    <property type="entry name" value="Sugar/inositol_transpt"/>
</dbReference>
<dbReference type="GO" id="GO:0015145">
    <property type="term" value="F:monosaccharide transmembrane transporter activity"/>
    <property type="evidence" value="ECO:0007669"/>
    <property type="project" value="InterPro"/>
</dbReference>
<keyword evidence="5 10" id="KW-0812">Transmembrane</keyword>
<feature type="transmembrane region" description="Helical" evidence="10">
    <location>
        <begin position="451"/>
        <end position="471"/>
    </location>
</feature>
<dbReference type="FunFam" id="1.20.1250.20:FF:000002">
    <property type="entry name" value="Sugar transport protein 13"/>
    <property type="match status" value="1"/>
</dbReference>
<proteinExistence type="inferred from homology"/>
<sequence>MTTQIADPPAGDLQEKKPYEGRTTPYVLVTVATATCIFMSVGYEINIAGGVSAMDSFLEEFFPDLLRKQTSTNNYCRFNDQFLQLYTSSLYLAALSTCLLASYPTRVWGRRASILISGLTFMVGTILGASAQNIAMLLSGRIIQGAALGICVQVTPMYIAEMAPAQTRGALMASLEIAHSIGIFAAGIVSYRAETIERWGWRLALGLAGAPGLVWVLGGVFLPDTPASTLQRGQPRRARAILEKIRGTANVDVEFADIAGAVAKAQGVRHAFAAVRQRRYLPQMVVGLSVPVFFQLTGANSAAFYAPVFFRSLGLGAQSSLYSNAILGAVKVVTAALAMRFVDLWGRKKILYQGGVEMFVFLIALGALLQYHLGLHEPLDKGVGIGVVVVFCLYVGAFTWSWGSLGFVIPGEIFPLEIRSAAMSLNGFVFYFVGFCIAQWFYIFLCAMRFGVFYFFAFWIVVMSLFVFLFVPETKGVGLERMPLLWEQHWFWKRFVTARVDVHPARAPDDV</sequence>
<feature type="transmembrane region" description="Helical" evidence="10">
    <location>
        <begin position="142"/>
        <end position="159"/>
    </location>
</feature>
<name>A0A176W463_MARPO</name>
<organism evidence="13 14">
    <name type="scientific">Marchantia polymorpha subsp. ruderalis</name>
    <dbReference type="NCBI Taxonomy" id="1480154"/>
    <lineage>
        <taxon>Eukaryota</taxon>
        <taxon>Viridiplantae</taxon>
        <taxon>Streptophyta</taxon>
        <taxon>Embryophyta</taxon>
        <taxon>Marchantiophyta</taxon>
        <taxon>Marchantiopsida</taxon>
        <taxon>Marchantiidae</taxon>
        <taxon>Marchantiales</taxon>
        <taxon>Marchantiaceae</taxon>
        <taxon>Marchantia</taxon>
    </lineage>
</organism>
<evidence type="ECO:0000256" key="4">
    <source>
        <dbReference type="ARBA" id="ARBA00022597"/>
    </source>
</evidence>
<accession>A0A176W463</accession>
<dbReference type="GO" id="GO:0015293">
    <property type="term" value="F:symporter activity"/>
    <property type="evidence" value="ECO:0007669"/>
    <property type="project" value="UniProtKB-KW"/>
</dbReference>
<dbReference type="GO" id="GO:0016020">
    <property type="term" value="C:membrane"/>
    <property type="evidence" value="ECO:0007669"/>
    <property type="project" value="UniProtKB-SubCell"/>
</dbReference>
<feature type="transmembrane region" description="Helical" evidence="10">
    <location>
        <begin position="321"/>
        <end position="342"/>
    </location>
</feature>
<evidence type="ECO:0000256" key="8">
    <source>
        <dbReference type="ARBA" id="ARBA00023136"/>
    </source>
</evidence>
<protein>
    <recommendedName>
        <fullName evidence="11">Major facilitator superfamily (MFS) profile domain-containing protein</fullName>
    </recommendedName>
</protein>
<gene>
    <name evidence="13" type="ORF">AXG93_1881s1090</name>
    <name evidence="12" type="ORF">Mp_1g27640</name>
</gene>
<dbReference type="PANTHER" id="PTHR23500">
    <property type="entry name" value="SOLUTE CARRIER FAMILY 2, FACILITATED GLUCOSE TRANSPORTER"/>
    <property type="match status" value="1"/>
</dbReference>
<keyword evidence="4" id="KW-0762">Sugar transport</keyword>
<evidence type="ECO:0000256" key="5">
    <source>
        <dbReference type="ARBA" id="ARBA00022692"/>
    </source>
</evidence>
<feature type="domain" description="Major facilitator superfamily (MFS) profile" evidence="11">
    <location>
        <begin position="30"/>
        <end position="475"/>
    </location>
</feature>
<dbReference type="NCBIfam" id="TIGR00879">
    <property type="entry name" value="SP"/>
    <property type="match status" value="1"/>
</dbReference>
<evidence type="ECO:0000256" key="2">
    <source>
        <dbReference type="ARBA" id="ARBA00010992"/>
    </source>
</evidence>
<feature type="transmembrane region" description="Helical" evidence="10">
    <location>
        <begin position="83"/>
        <end position="102"/>
    </location>
</feature>
<dbReference type="EMBL" id="AP019866">
    <property type="protein sequence ID" value="BBN00246.1"/>
    <property type="molecule type" value="Genomic_DNA"/>
</dbReference>
<dbReference type="InterPro" id="IPR005829">
    <property type="entry name" value="Sugar_transporter_CS"/>
</dbReference>
<keyword evidence="3 9" id="KW-0813">Transport</keyword>
<dbReference type="AlphaFoldDB" id="A0A176W463"/>
<comment type="subcellular location">
    <subcellularLocation>
        <location evidence="1">Membrane</location>
        <topology evidence="1">Multi-pass membrane protein</topology>
    </subcellularLocation>
</comment>
<evidence type="ECO:0000313" key="13">
    <source>
        <dbReference type="EMBL" id="OAE27818.1"/>
    </source>
</evidence>
<keyword evidence="6" id="KW-0769">Symport</keyword>
<evidence type="ECO:0000256" key="9">
    <source>
        <dbReference type="RuleBase" id="RU003346"/>
    </source>
</evidence>
<dbReference type="PRINTS" id="PR00171">
    <property type="entry name" value="SUGRTRNSPORT"/>
</dbReference>
<feature type="transmembrane region" description="Helical" evidence="10">
    <location>
        <begin position="385"/>
        <end position="409"/>
    </location>
</feature>
<feature type="transmembrane region" description="Helical" evidence="10">
    <location>
        <begin position="26"/>
        <end position="45"/>
    </location>
</feature>
<reference evidence="12" key="2">
    <citation type="journal article" date="2019" name="Curr. Biol.">
        <title>Chromatin organization in early land plants reveals an ancestral association between H3K27me3, transposons, and constitutive heterochromatin.</title>
        <authorList>
            <person name="Montgomery S.A."/>
            <person name="Tanizawa Y."/>
            <person name="Galik B."/>
            <person name="Wang N."/>
            <person name="Ito T."/>
            <person name="Mochizuki T."/>
            <person name="Akimcheva S."/>
            <person name="Bowman J."/>
            <person name="Cognat V."/>
            <person name="Drouard L."/>
            <person name="Ekker H."/>
            <person name="Houng S."/>
            <person name="Kohchi T."/>
            <person name="Lin S."/>
            <person name="Liu L.D."/>
            <person name="Nakamura Y."/>
            <person name="Valeeva L.R."/>
            <person name="Shakirov E.V."/>
            <person name="Shippen D.E."/>
            <person name="Wei W."/>
            <person name="Yagura M."/>
            <person name="Yamaoka S."/>
            <person name="Yamato K.T."/>
            <person name="Liu C."/>
            <person name="Berger F."/>
        </authorList>
    </citation>
    <scope>NUCLEOTIDE SEQUENCE [LARGE SCALE GENOMIC DNA]</scope>
    <source>
        <strain evidence="12">Tak-1</strain>
    </source>
</reference>
<dbReference type="SUPFAM" id="SSF103473">
    <property type="entry name" value="MFS general substrate transporter"/>
    <property type="match status" value="1"/>
</dbReference>
<dbReference type="PROSITE" id="PS50850">
    <property type="entry name" value="MFS"/>
    <property type="match status" value="1"/>
</dbReference>
<reference evidence="13 14" key="1">
    <citation type="submission" date="2016-03" db="EMBL/GenBank/DDBJ databases">
        <title>Mechanisms controlling the formation of the plant cell surface in tip-growing cells are functionally conserved among land plants.</title>
        <authorList>
            <person name="Honkanen S."/>
            <person name="Jones V.A."/>
            <person name="Morieri G."/>
            <person name="Champion C."/>
            <person name="Hetherington A.J."/>
            <person name="Kelly S."/>
            <person name="Saint-Marcoux D."/>
            <person name="Proust H."/>
            <person name="Prescott H."/>
            <person name="Dolan L."/>
        </authorList>
    </citation>
    <scope>NUCLEOTIDE SEQUENCE [LARGE SCALE GENOMIC DNA]</scope>
    <source>
        <strain evidence="14">cv. Tak-1 and cv. Tak-2</strain>
        <tissue evidence="13">Whole gametophyte</tissue>
    </source>
</reference>
<evidence type="ECO:0000256" key="3">
    <source>
        <dbReference type="ARBA" id="ARBA00022448"/>
    </source>
</evidence>
<evidence type="ECO:0000256" key="1">
    <source>
        <dbReference type="ARBA" id="ARBA00004141"/>
    </source>
</evidence>
<feature type="transmembrane region" description="Helical" evidence="10">
    <location>
        <begin position="171"/>
        <end position="193"/>
    </location>
</feature>
<dbReference type="Pfam" id="PF00083">
    <property type="entry name" value="Sugar_tr"/>
    <property type="match status" value="1"/>
</dbReference>
<feature type="transmembrane region" description="Helical" evidence="10">
    <location>
        <begin position="199"/>
        <end position="222"/>
    </location>
</feature>
<keyword evidence="7 10" id="KW-1133">Transmembrane helix</keyword>
<dbReference type="PROSITE" id="PS00216">
    <property type="entry name" value="SUGAR_TRANSPORT_1"/>
    <property type="match status" value="1"/>
</dbReference>
<dbReference type="PANTHER" id="PTHR23500:SF14">
    <property type="entry name" value="SUGAR TRANSPORT PROTEIN 14"/>
    <property type="match status" value="1"/>
</dbReference>
<dbReference type="InterPro" id="IPR045262">
    <property type="entry name" value="STP/PLT_plant"/>
</dbReference>
<evidence type="ECO:0000256" key="7">
    <source>
        <dbReference type="ARBA" id="ARBA00022989"/>
    </source>
</evidence>
<dbReference type="Proteomes" id="UP001162541">
    <property type="component" value="Chromosome 1"/>
</dbReference>
<evidence type="ECO:0000313" key="15">
    <source>
        <dbReference type="Proteomes" id="UP001162541"/>
    </source>
</evidence>
<evidence type="ECO:0000259" key="11">
    <source>
        <dbReference type="PROSITE" id="PS50850"/>
    </source>
</evidence>
<feature type="transmembrane region" description="Helical" evidence="10">
    <location>
        <begin position="285"/>
        <end position="309"/>
    </location>
</feature>
<feature type="transmembrane region" description="Helical" evidence="10">
    <location>
        <begin position="114"/>
        <end position="136"/>
    </location>
</feature>
<dbReference type="CDD" id="cd17361">
    <property type="entry name" value="MFS_STP"/>
    <property type="match status" value="1"/>
</dbReference>
<dbReference type="Proteomes" id="UP000077202">
    <property type="component" value="Unassembled WGS sequence"/>
</dbReference>
<dbReference type="Gene3D" id="1.20.1250.20">
    <property type="entry name" value="MFS general substrate transporter like domains"/>
    <property type="match status" value="1"/>
</dbReference>
<dbReference type="InterPro" id="IPR036259">
    <property type="entry name" value="MFS_trans_sf"/>
</dbReference>
<keyword evidence="8 10" id="KW-0472">Membrane</keyword>
<dbReference type="InterPro" id="IPR005828">
    <property type="entry name" value="MFS_sugar_transport-like"/>
</dbReference>
<evidence type="ECO:0000313" key="12">
    <source>
        <dbReference type="EMBL" id="BBN00246.1"/>
    </source>
</evidence>
<keyword evidence="14" id="KW-1185">Reference proteome</keyword>
<comment type="similarity">
    <text evidence="2 9">Belongs to the major facilitator superfamily. Sugar transporter (TC 2.A.1.1) family.</text>
</comment>
<reference evidence="15" key="3">
    <citation type="journal article" date="2020" name="Curr. Biol.">
        <title>Chromatin organization in early land plants reveals an ancestral association between H3K27me3, transposons, and constitutive heterochromatin.</title>
        <authorList>
            <person name="Montgomery S.A."/>
            <person name="Tanizawa Y."/>
            <person name="Galik B."/>
            <person name="Wang N."/>
            <person name="Ito T."/>
            <person name="Mochizuki T."/>
            <person name="Akimcheva S."/>
            <person name="Bowman J.L."/>
            <person name="Cognat V."/>
            <person name="Marechal-Drouard L."/>
            <person name="Ekker H."/>
            <person name="Hong S.F."/>
            <person name="Kohchi T."/>
            <person name="Lin S.S."/>
            <person name="Liu L.D."/>
            <person name="Nakamura Y."/>
            <person name="Valeeva L.R."/>
            <person name="Shakirov E.V."/>
            <person name="Shippen D.E."/>
            <person name="Wei W.L."/>
            <person name="Yagura M."/>
            <person name="Yamaoka S."/>
            <person name="Yamato K.T."/>
            <person name="Liu C."/>
            <person name="Berger F."/>
        </authorList>
    </citation>
    <scope>NUCLEOTIDE SEQUENCE [LARGE SCALE GENOMIC DNA]</scope>
    <source>
        <strain evidence="15">Tak-1</strain>
    </source>
</reference>
<dbReference type="EMBL" id="AP019866">
    <property type="protein sequence ID" value="BBN00247.1"/>
    <property type="molecule type" value="Genomic_DNA"/>
</dbReference>
<evidence type="ECO:0000256" key="10">
    <source>
        <dbReference type="SAM" id="Phobius"/>
    </source>
</evidence>
<feature type="transmembrane region" description="Helical" evidence="10">
    <location>
        <begin position="354"/>
        <end position="373"/>
    </location>
</feature>
<feature type="transmembrane region" description="Helical" evidence="10">
    <location>
        <begin position="421"/>
        <end position="445"/>
    </location>
</feature>
<evidence type="ECO:0000313" key="14">
    <source>
        <dbReference type="Proteomes" id="UP000077202"/>
    </source>
</evidence>
<dbReference type="InterPro" id="IPR044778">
    <property type="entry name" value="MFS_STP/MST-like_plant"/>
</dbReference>